<evidence type="ECO:0000256" key="6">
    <source>
        <dbReference type="ARBA" id="ARBA00034078"/>
    </source>
</evidence>
<dbReference type="EMBL" id="JAOTJD010000008">
    <property type="protein sequence ID" value="MFD3263562.1"/>
    <property type="molecule type" value="Genomic_DNA"/>
</dbReference>
<dbReference type="SUPFAM" id="SSF54292">
    <property type="entry name" value="2Fe-2S ferredoxin-like"/>
    <property type="match status" value="1"/>
</dbReference>
<dbReference type="PANTHER" id="PTHR23426">
    <property type="entry name" value="FERREDOXIN/ADRENODOXIN"/>
    <property type="match status" value="1"/>
</dbReference>
<name>A0ABW6CTN0_9CAUL</name>
<dbReference type="InterPro" id="IPR001041">
    <property type="entry name" value="2Fe-2S_ferredoxin-type"/>
</dbReference>
<evidence type="ECO:0000313" key="8">
    <source>
        <dbReference type="EMBL" id="MFD3263562.1"/>
    </source>
</evidence>
<keyword evidence="9" id="KW-1185">Reference proteome</keyword>
<keyword evidence="4" id="KW-0408">Iron</keyword>
<reference evidence="8 9" key="1">
    <citation type="submission" date="2022-09" db="EMBL/GenBank/DDBJ databases">
        <title>New species of Phenylobacterium.</title>
        <authorList>
            <person name="Mieszkin S."/>
        </authorList>
    </citation>
    <scope>NUCLEOTIDE SEQUENCE [LARGE SCALE GENOMIC DNA]</scope>
    <source>
        <strain evidence="8 9">HK31-G</strain>
    </source>
</reference>
<evidence type="ECO:0000313" key="9">
    <source>
        <dbReference type="Proteomes" id="UP001598130"/>
    </source>
</evidence>
<gene>
    <name evidence="8" type="ORF">OCL97_06215</name>
</gene>
<organism evidence="8 9">
    <name type="scientific">Phenylobacterium ferrooxidans</name>
    <dbReference type="NCBI Taxonomy" id="2982689"/>
    <lineage>
        <taxon>Bacteria</taxon>
        <taxon>Pseudomonadati</taxon>
        <taxon>Pseudomonadota</taxon>
        <taxon>Alphaproteobacteria</taxon>
        <taxon>Caulobacterales</taxon>
        <taxon>Caulobacteraceae</taxon>
        <taxon>Phenylobacterium</taxon>
    </lineage>
</organism>
<dbReference type="InterPro" id="IPR012675">
    <property type="entry name" value="Beta-grasp_dom_sf"/>
</dbReference>
<protein>
    <submittedName>
        <fullName evidence="8">2Fe-2S iron-sulfur cluster-binding protein</fullName>
    </submittedName>
</protein>
<comment type="similarity">
    <text evidence="1">Belongs to the adrenodoxin/putidaredoxin family.</text>
</comment>
<keyword evidence="5" id="KW-0411">Iron-sulfur</keyword>
<accession>A0ABW6CTN0</accession>
<feature type="domain" description="2Fe-2S ferredoxin-type" evidence="7">
    <location>
        <begin position="1"/>
        <end position="99"/>
    </location>
</feature>
<keyword evidence="2" id="KW-0001">2Fe-2S</keyword>
<evidence type="ECO:0000259" key="7">
    <source>
        <dbReference type="PROSITE" id="PS51085"/>
    </source>
</evidence>
<dbReference type="Gene3D" id="3.10.20.30">
    <property type="match status" value="1"/>
</dbReference>
<evidence type="ECO:0000256" key="5">
    <source>
        <dbReference type="ARBA" id="ARBA00023014"/>
    </source>
</evidence>
<dbReference type="RefSeq" id="WP_377368676.1">
    <property type="nucleotide sequence ID" value="NZ_JAOTJD010000008.1"/>
</dbReference>
<dbReference type="InterPro" id="IPR001055">
    <property type="entry name" value="Adrenodoxin-like"/>
</dbReference>
<proteinExistence type="inferred from homology"/>
<evidence type="ECO:0000256" key="3">
    <source>
        <dbReference type="ARBA" id="ARBA00022723"/>
    </source>
</evidence>
<dbReference type="PANTHER" id="PTHR23426:SF65">
    <property type="entry name" value="FERREDOXIN-2, MITOCHONDRIAL"/>
    <property type="match status" value="1"/>
</dbReference>
<dbReference type="PRINTS" id="PR00355">
    <property type="entry name" value="ADRENODOXIN"/>
</dbReference>
<dbReference type="PROSITE" id="PS51085">
    <property type="entry name" value="2FE2S_FER_2"/>
    <property type="match status" value="1"/>
</dbReference>
<evidence type="ECO:0000256" key="4">
    <source>
        <dbReference type="ARBA" id="ARBA00023004"/>
    </source>
</evidence>
<evidence type="ECO:0000256" key="2">
    <source>
        <dbReference type="ARBA" id="ARBA00022714"/>
    </source>
</evidence>
<comment type="cofactor">
    <cofactor evidence="6">
        <name>[2Fe-2S] cluster</name>
        <dbReference type="ChEBI" id="CHEBI:190135"/>
    </cofactor>
</comment>
<comment type="caution">
    <text evidence="8">The sequence shown here is derived from an EMBL/GenBank/DDBJ whole genome shotgun (WGS) entry which is preliminary data.</text>
</comment>
<dbReference type="Proteomes" id="UP001598130">
    <property type="component" value="Unassembled WGS sequence"/>
</dbReference>
<sequence length="104" mass="11211">MTHQGEAYRLPLRPGWTLMNLARLGKVPGIDGVCGGNCCCVTCHVHVDPAWRAHAGEPSAMEESMLDFASEVDAGSRLACQIRITEDLAGLVVRLPEQQLVLGL</sequence>
<keyword evidence="3" id="KW-0479">Metal-binding</keyword>
<evidence type="ECO:0000256" key="1">
    <source>
        <dbReference type="ARBA" id="ARBA00010914"/>
    </source>
</evidence>
<dbReference type="Pfam" id="PF00111">
    <property type="entry name" value="Fer2"/>
    <property type="match status" value="1"/>
</dbReference>
<dbReference type="InterPro" id="IPR036010">
    <property type="entry name" value="2Fe-2S_ferredoxin-like_sf"/>
</dbReference>
<dbReference type="CDD" id="cd00207">
    <property type="entry name" value="fer2"/>
    <property type="match status" value="1"/>
</dbReference>